<dbReference type="AlphaFoldDB" id="A0A0B1SXQ1"/>
<feature type="region of interest" description="Disordered" evidence="1">
    <location>
        <begin position="157"/>
        <end position="205"/>
    </location>
</feature>
<protein>
    <recommendedName>
        <fullName evidence="2">DUF7808 domain-containing protein</fullName>
    </recommendedName>
</protein>
<dbReference type="OrthoDB" id="5849460at2759"/>
<evidence type="ECO:0000259" key="2">
    <source>
        <dbReference type="Pfam" id="PF25096"/>
    </source>
</evidence>
<gene>
    <name evidence="3" type="ORF">OESDEN_10423</name>
</gene>
<keyword evidence="4" id="KW-1185">Reference proteome</keyword>
<evidence type="ECO:0000256" key="1">
    <source>
        <dbReference type="SAM" id="MobiDB-lite"/>
    </source>
</evidence>
<dbReference type="EMBL" id="KN553820">
    <property type="protein sequence ID" value="KHJ89744.1"/>
    <property type="molecule type" value="Genomic_DNA"/>
</dbReference>
<dbReference type="PANTHER" id="PTHR34493">
    <property type="entry name" value="PROTEIN CBG13422-RELATED"/>
    <property type="match status" value="1"/>
</dbReference>
<feature type="compositionally biased region" description="Basic and acidic residues" evidence="1">
    <location>
        <begin position="157"/>
        <end position="180"/>
    </location>
</feature>
<dbReference type="Proteomes" id="UP000053660">
    <property type="component" value="Unassembled WGS sequence"/>
</dbReference>
<sequence length="225" mass="25757">MVYENAKEYEEQLEEIVEFCPLQCSGAIAVTLTEQVPYTDDCVVGSSVNVVQRRNDWFLWRGEECQKEPVVFKVSCTFEKISPKKEEKLPMLKSQKSRERRVQESELKGELKLVPAAKKNSENSVESGEAVVKDEDENLPREVDLLLKAISPKKEEKLPMLKSQKSRERRVQENELKGELKLVPAAKKNSENSVESGEAVLKDEDENLPREVDLLLKAMFPAYRD</sequence>
<evidence type="ECO:0000313" key="3">
    <source>
        <dbReference type="EMBL" id="KHJ89744.1"/>
    </source>
</evidence>
<dbReference type="Pfam" id="PF25096">
    <property type="entry name" value="DUF7808"/>
    <property type="match status" value="1"/>
</dbReference>
<proteinExistence type="predicted"/>
<evidence type="ECO:0000313" key="4">
    <source>
        <dbReference type="Proteomes" id="UP000053660"/>
    </source>
</evidence>
<name>A0A0B1SXQ1_OESDE</name>
<feature type="domain" description="DUF7808" evidence="2">
    <location>
        <begin position="10"/>
        <end position="82"/>
    </location>
</feature>
<reference evidence="3 4" key="1">
    <citation type="submission" date="2014-03" db="EMBL/GenBank/DDBJ databases">
        <title>Draft genome of the hookworm Oesophagostomum dentatum.</title>
        <authorList>
            <person name="Mitreva M."/>
        </authorList>
    </citation>
    <scope>NUCLEOTIDE SEQUENCE [LARGE SCALE GENOMIC DNA]</scope>
    <source>
        <strain evidence="3 4">OD-Hann</strain>
    </source>
</reference>
<accession>A0A0B1SXQ1</accession>
<organism evidence="3 4">
    <name type="scientific">Oesophagostomum dentatum</name>
    <name type="common">Nodular worm</name>
    <dbReference type="NCBI Taxonomy" id="61180"/>
    <lineage>
        <taxon>Eukaryota</taxon>
        <taxon>Metazoa</taxon>
        <taxon>Ecdysozoa</taxon>
        <taxon>Nematoda</taxon>
        <taxon>Chromadorea</taxon>
        <taxon>Rhabditida</taxon>
        <taxon>Rhabditina</taxon>
        <taxon>Rhabditomorpha</taxon>
        <taxon>Strongyloidea</taxon>
        <taxon>Strongylidae</taxon>
        <taxon>Oesophagostomum</taxon>
    </lineage>
</organism>
<dbReference type="InterPro" id="IPR056710">
    <property type="entry name" value="DUF7808"/>
</dbReference>